<reference evidence="1 2" key="1">
    <citation type="journal article" date="2014" name="Int. J. Syst. Evol. Microbiol.">
        <title>Complete genome sequence of Corynebacterium casei LMG S-19264T (=DSM 44701T), isolated from a smear-ripened cheese.</title>
        <authorList>
            <consortium name="US DOE Joint Genome Institute (JGI-PGF)"/>
            <person name="Walter F."/>
            <person name="Albersmeier A."/>
            <person name="Kalinowski J."/>
            <person name="Ruckert C."/>
        </authorList>
    </citation>
    <scope>NUCLEOTIDE SEQUENCE [LARGE SCALE GENOMIC DNA]</scope>
    <source>
        <strain evidence="1 2">CGMCC 1.12925</strain>
    </source>
</reference>
<comment type="caution">
    <text evidence="1">The sequence shown here is derived from an EMBL/GenBank/DDBJ whole genome shotgun (WGS) entry which is preliminary data.</text>
</comment>
<dbReference type="EMBL" id="BMGL01000009">
    <property type="protein sequence ID" value="GGE16292.1"/>
    <property type="molecule type" value="Genomic_DNA"/>
</dbReference>
<evidence type="ECO:0000313" key="2">
    <source>
        <dbReference type="Proteomes" id="UP000599688"/>
    </source>
</evidence>
<organism evidence="1 2">
    <name type="scientific">Psychroflexus salis</name>
    <dbReference type="NCBI Taxonomy" id="1526574"/>
    <lineage>
        <taxon>Bacteria</taxon>
        <taxon>Pseudomonadati</taxon>
        <taxon>Bacteroidota</taxon>
        <taxon>Flavobacteriia</taxon>
        <taxon>Flavobacteriales</taxon>
        <taxon>Flavobacteriaceae</taxon>
        <taxon>Psychroflexus</taxon>
    </lineage>
</organism>
<dbReference type="InterPro" id="IPR028974">
    <property type="entry name" value="TSP_type-3_rpt"/>
</dbReference>
<accession>A0A916ZW02</accession>
<sequence length="314" mass="35096">MGIFACNDGEIIVSNFDYSADTDLELCKVNNINVLHNVNSETNEAISFRFILPDFDGKFDGLCPPAPISLNLNPENKITYRRLSNETNGSDYFCLEIPPANPTVTEEFTSLNGGEAQLIFLVTNQDDNDDVPAFEEDINGDGNFFNDDTDGDGIPNFLDTDDDNDNVPTSVEIVNDENPNIYLDFDEDGIPDYLDEDDDNDGVITRWEDLDAFDNLDDNGNPILNPRTDTNEEGIPNYLNPDVAESIEIDLYRTNIIRRTFNVQVVLKNVSLVKSDGEQTITLNTLTLGTYEIQSNNEVLEMTFEPVVDCNALD</sequence>
<dbReference type="Proteomes" id="UP000599688">
    <property type="component" value="Unassembled WGS sequence"/>
</dbReference>
<evidence type="ECO:0008006" key="3">
    <source>
        <dbReference type="Google" id="ProtNLM"/>
    </source>
</evidence>
<name>A0A916ZW02_9FLAO</name>
<dbReference type="AlphaFoldDB" id="A0A916ZW02"/>
<gene>
    <name evidence="1" type="ORF">GCM10010831_16990</name>
</gene>
<keyword evidence="2" id="KW-1185">Reference proteome</keyword>
<dbReference type="GO" id="GO:0005509">
    <property type="term" value="F:calcium ion binding"/>
    <property type="evidence" value="ECO:0007669"/>
    <property type="project" value="InterPro"/>
</dbReference>
<dbReference type="Gene3D" id="4.10.1080.10">
    <property type="entry name" value="TSP type-3 repeat"/>
    <property type="match status" value="1"/>
</dbReference>
<proteinExistence type="predicted"/>
<protein>
    <recommendedName>
        <fullName evidence="3">Thrombospondin type 3 repeat-containing protein</fullName>
    </recommendedName>
</protein>
<evidence type="ECO:0000313" key="1">
    <source>
        <dbReference type="EMBL" id="GGE16292.1"/>
    </source>
</evidence>